<dbReference type="Gene3D" id="3.40.50.2300">
    <property type="match status" value="1"/>
</dbReference>
<evidence type="ECO:0000313" key="4">
    <source>
        <dbReference type="Proteomes" id="UP001595699"/>
    </source>
</evidence>
<protein>
    <submittedName>
        <fullName evidence="3">Response regulator transcription factor</fullName>
    </submittedName>
</protein>
<dbReference type="InterPro" id="IPR051015">
    <property type="entry name" value="EvgA-like"/>
</dbReference>
<evidence type="ECO:0000259" key="2">
    <source>
        <dbReference type="PROSITE" id="PS50110"/>
    </source>
</evidence>
<sequence>MAVAMTSTVEVLIVDDQAPFRMVARTLVRRLDGWQVVGEAASGEEAVEAAAATRPGLVLMDINLPGISGIEATRRILAAAPETQVILLSTYADDDLPPDARTCGAKAYVRKDALTLALLRELQPA</sequence>
<evidence type="ECO:0000313" key="3">
    <source>
        <dbReference type="EMBL" id="MFC3764906.1"/>
    </source>
</evidence>
<keyword evidence="4" id="KW-1185">Reference proteome</keyword>
<accession>A0ABV7YHR3</accession>
<evidence type="ECO:0000256" key="1">
    <source>
        <dbReference type="PROSITE-ProRule" id="PRU00169"/>
    </source>
</evidence>
<dbReference type="SMART" id="SM00448">
    <property type="entry name" value="REC"/>
    <property type="match status" value="1"/>
</dbReference>
<dbReference type="CDD" id="cd17535">
    <property type="entry name" value="REC_NarL-like"/>
    <property type="match status" value="1"/>
</dbReference>
<name>A0ABV7YHR3_9ACTN</name>
<proteinExistence type="predicted"/>
<reference evidence="4" key="1">
    <citation type="journal article" date="2019" name="Int. J. Syst. Evol. Microbiol.">
        <title>The Global Catalogue of Microorganisms (GCM) 10K type strain sequencing project: providing services to taxonomists for standard genome sequencing and annotation.</title>
        <authorList>
            <consortium name="The Broad Institute Genomics Platform"/>
            <consortium name="The Broad Institute Genome Sequencing Center for Infectious Disease"/>
            <person name="Wu L."/>
            <person name="Ma J."/>
        </authorList>
    </citation>
    <scope>NUCLEOTIDE SEQUENCE [LARGE SCALE GENOMIC DNA]</scope>
    <source>
        <strain evidence="4">CGMCC 4.7241</strain>
    </source>
</reference>
<dbReference type="InterPro" id="IPR001789">
    <property type="entry name" value="Sig_transdc_resp-reg_receiver"/>
</dbReference>
<dbReference type="SUPFAM" id="SSF52172">
    <property type="entry name" value="CheY-like"/>
    <property type="match status" value="1"/>
</dbReference>
<feature type="modified residue" description="4-aspartylphosphate" evidence="1">
    <location>
        <position position="61"/>
    </location>
</feature>
<dbReference type="Proteomes" id="UP001595699">
    <property type="component" value="Unassembled WGS sequence"/>
</dbReference>
<gene>
    <name evidence="3" type="ORF">ACFOUW_28990</name>
</gene>
<dbReference type="InterPro" id="IPR011006">
    <property type="entry name" value="CheY-like_superfamily"/>
</dbReference>
<feature type="domain" description="Response regulatory" evidence="2">
    <location>
        <begin position="10"/>
        <end position="125"/>
    </location>
</feature>
<dbReference type="PANTHER" id="PTHR45566">
    <property type="entry name" value="HTH-TYPE TRANSCRIPTIONAL REGULATOR YHJB-RELATED"/>
    <property type="match status" value="1"/>
</dbReference>
<comment type="caution">
    <text evidence="3">The sequence shown here is derived from an EMBL/GenBank/DDBJ whole genome shotgun (WGS) entry which is preliminary data.</text>
</comment>
<dbReference type="Pfam" id="PF00072">
    <property type="entry name" value="Response_reg"/>
    <property type="match status" value="1"/>
</dbReference>
<dbReference type="EMBL" id="JBHRZH010000036">
    <property type="protein sequence ID" value="MFC3764906.1"/>
    <property type="molecule type" value="Genomic_DNA"/>
</dbReference>
<dbReference type="PANTHER" id="PTHR45566:SF2">
    <property type="entry name" value="NARL SUBFAMILY"/>
    <property type="match status" value="1"/>
</dbReference>
<organism evidence="3 4">
    <name type="scientific">Tenggerimyces flavus</name>
    <dbReference type="NCBI Taxonomy" id="1708749"/>
    <lineage>
        <taxon>Bacteria</taxon>
        <taxon>Bacillati</taxon>
        <taxon>Actinomycetota</taxon>
        <taxon>Actinomycetes</taxon>
        <taxon>Propionibacteriales</taxon>
        <taxon>Nocardioidaceae</taxon>
        <taxon>Tenggerimyces</taxon>
    </lineage>
</organism>
<dbReference type="PROSITE" id="PS50110">
    <property type="entry name" value="RESPONSE_REGULATORY"/>
    <property type="match status" value="1"/>
</dbReference>
<dbReference type="InterPro" id="IPR058245">
    <property type="entry name" value="NreC/VraR/RcsB-like_REC"/>
</dbReference>
<dbReference type="RefSeq" id="WP_205119393.1">
    <property type="nucleotide sequence ID" value="NZ_JAFBCM010000001.1"/>
</dbReference>
<keyword evidence="1" id="KW-0597">Phosphoprotein</keyword>